<evidence type="ECO:0000313" key="1">
    <source>
        <dbReference type="EMBL" id="KAF9650934.1"/>
    </source>
</evidence>
<gene>
    <name evidence="1" type="ORF">BDM02DRAFT_1001325</name>
</gene>
<keyword evidence="2" id="KW-1185">Reference proteome</keyword>
<organism evidence="1 2">
    <name type="scientific">Thelephora ganbajun</name>
    <name type="common">Ganba fungus</name>
    <dbReference type="NCBI Taxonomy" id="370292"/>
    <lineage>
        <taxon>Eukaryota</taxon>
        <taxon>Fungi</taxon>
        <taxon>Dikarya</taxon>
        <taxon>Basidiomycota</taxon>
        <taxon>Agaricomycotina</taxon>
        <taxon>Agaricomycetes</taxon>
        <taxon>Thelephorales</taxon>
        <taxon>Thelephoraceae</taxon>
        <taxon>Thelephora</taxon>
    </lineage>
</organism>
<dbReference type="Proteomes" id="UP000886501">
    <property type="component" value="Unassembled WGS sequence"/>
</dbReference>
<accession>A0ACB6ZN44</accession>
<evidence type="ECO:0000313" key="2">
    <source>
        <dbReference type="Proteomes" id="UP000886501"/>
    </source>
</evidence>
<protein>
    <submittedName>
        <fullName evidence="1">Uncharacterized protein</fullName>
    </submittedName>
</protein>
<reference evidence="1" key="2">
    <citation type="journal article" date="2020" name="Nat. Commun.">
        <title>Large-scale genome sequencing of mycorrhizal fungi provides insights into the early evolution of symbiotic traits.</title>
        <authorList>
            <person name="Miyauchi S."/>
            <person name="Kiss E."/>
            <person name="Kuo A."/>
            <person name="Drula E."/>
            <person name="Kohler A."/>
            <person name="Sanchez-Garcia M."/>
            <person name="Morin E."/>
            <person name="Andreopoulos B."/>
            <person name="Barry K.W."/>
            <person name="Bonito G."/>
            <person name="Buee M."/>
            <person name="Carver A."/>
            <person name="Chen C."/>
            <person name="Cichocki N."/>
            <person name="Clum A."/>
            <person name="Culley D."/>
            <person name="Crous P.W."/>
            <person name="Fauchery L."/>
            <person name="Girlanda M."/>
            <person name="Hayes R.D."/>
            <person name="Keri Z."/>
            <person name="LaButti K."/>
            <person name="Lipzen A."/>
            <person name="Lombard V."/>
            <person name="Magnuson J."/>
            <person name="Maillard F."/>
            <person name="Murat C."/>
            <person name="Nolan M."/>
            <person name="Ohm R.A."/>
            <person name="Pangilinan J."/>
            <person name="Pereira M.F."/>
            <person name="Perotto S."/>
            <person name="Peter M."/>
            <person name="Pfister S."/>
            <person name="Riley R."/>
            <person name="Sitrit Y."/>
            <person name="Stielow J.B."/>
            <person name="Szollosi G."/>
            <person name="Zifcakova L."/>
            <person name="Stursova M."/>
            <person name="Spatafora J.W."/>
            <person name="Tedersoo L."/>
            <person name="Vaario L.M."/>
            <person name="Yamada A."/>
            <person name="Yan M."/>
            <person name="Wang P."/>
            <person name="Xu J."/>
            <person name="Bruns T."/>
            <person name="Baldrian P."/>
            <person name="Vilgalys R."/>
            <person name="Dunand C."/>
            <person name="Henrissat B."/>
            <person name="Grigoriev I.V."/>
            <person name="Hibbett D."/>
            <person name="Nagy L.G."/>
            <person name="Martin F.M."/>
        </authorList>
    </citation>
    <scope>NUCLEOTIDE SEQUENCE</scope>
    <source>
        <strain evidence="1">P2</strain>
    </source>
</reference>
<proteinExistence type="predicted"/>
<dbReference type="EMBL" id="MU117979">
    <property type="protein sequence ID" value="KAF9650934.1"/>
    <property type="molecule type" value="Genomic_DNA"/>
</dbReference>
<comment type="caution">
    <text evidence="1">The sequence shown here is derived from an EMBL/GenBank/DDBJ whole genome shotgun (WGS) entry which is preliminary data.</text>
</comment>
<name>A0ACB6ZN44_THEGA</name>
<sequence>MWVVSVPENDRHTMRNGALFNSLLTFHLPRFNTPFSDSVMDLPLEGSSIRSQEPRVVGFEEIEGLWRATEDLAERQKAKIAAQSDEILRLKSWKERYAKKYRGAKERIVELEREVRKISRAHQETLGKQDQRIQTMADRLTRTEELLAVRSAELAGAQPFLSMTDDLSEAEVLGTVRDLNENVFQVAANLTEEWEKLGLPRATKFTVTQNDVDVLSQFCGPALIHPVLHRNPTTVTFLVQSCLCHLAMQITSSWRHNKDLCVLGSVYQSLSTSEGQAISARWRSLTHSYLSKPSLDSNSIVQRVADILWITGSFSSPRRSFDFVKTVGLSGIETINRLALRLESVFMVEVASSDMYLLFETPHTVFDSARMTNEFGSDGTSTSGRRRRVAGTTEVGVGKNVGMGRGEGQRTEILLKTKVVLERDVAGL</sequence>
<reference evidence="1" key="1">
    <citation type="submission" date="2019-10" db="EMBL/GenBank/DDBJ databases">
        <authorList>
            <consortium name="DOE Joint Genome Institute"/>
            <person name="Kuo A."/>
            <person name="Miyauchi S."/>
            <person name="Kiss E."/>
            <person name="Drula E."/>
            <person name="Kohler A."/>
            <person name="Sanchez-Garcia M."/>
            <person name="Andreopoulos B."/>
            <person name="Barry K.W."/>
            <person name="Bonito G."/>
            <person name="Buee M."/>
            <person name="Carver A."/>
            <person name="Chen C."/>
            <person name="Cichocki N."/>
            <person name="Clum A."/>
            <person name="Culley D."/>
            <person name="Crous P.W."/>
            <person name="Fauchery L."/>
            <person name="Girlanda M."/>
            <person name="Hayes R."/>
            <person name="Keri Z."/>
            <person name="Labutti K."/>
            <person name="Lipzen A."/>
            <person name="Lombard V."/>
            <person name="Magnuson J."/>
            <person name="Maillard F."/>
            <person name="Morin E."/>
            <person name="Murat C."/>
            <person name="Nolan M."/>
            <person name="Ohm R."/>
            <person name="Pangilinan J."/>
            <person name="Pereira M."/>
            <person name="Perotto S."/>
            <person name="Peter M."/>
            <person name="Riley R."/>
            <person name="Sitrit Y."/>
            <person name="Stielow B."/>
            <person name="Szollosi G."/>
            <person name="Zifcakova L."/>
            <person name="Stursova M."/>
            <person name="Spatafora J.W."/>
            <person name="Tedersoo L."/>
            <person name="Vaario L.-M."/>
            <person name="Yamada A."/>
            <person name="Yan M."/>
            <person name="Wang P."/>
            <person name="Xu J."/>
            <person name="Bruns T."/>
            <person name="Baldrian P."/>
            <person name="Vilgalys R."/>
            <person name="Henrissat B."/>
            <person name="Grigoriev I.V."/>
            <person name="Hibbett D."/>
            <person name="Nagy L.G."/>
            <person name="Martin F.M."/>
        </authorList>
    </citation>
    <scope>NUCLEOTIDE SEQUENCE</scope>
    <source>
        <strain evidence="1">P2</strain>
    </source>
</reference>